<keyword evidence="9 19" id="KW-0418">Kinase</keyword>
<comment type="cofactor">
    <cofactor evidence="1 15">
        <name>Mg(2+)</name>
        <dbReference type="ChEBI" id="CHEBI:18420"/>
    </cofactor>
</comment>
<keyword evidence="11 15" id="KW-0460">Magnesium</keyword>
<keyword evidence="19" id="KW-0670">Pyruvate</keyword>
<evidence type="ECO:0000256" key="1">
    <source>
        <dbReference type="ARBA" id="ARBA00001946"/>
    </source>
</evidence>
<dbReference type="InterPro" id="IPR018274">
    <property type="entry name" value="PEP_util_AS"/>
</dbReference>
<accession>A0A7S6WNR8</accession>
<feature type="binding site" evidence="14">
    <location>
        <position position="550"/>
    </location>
    <ligand>
        <name>substrate</name>
    </ligand>
</feature>
<gene>
    <name evidence="19" type="ORF">IFE08_12205</name>
</gene>
<organism evidence="19 20">
    <name type="scientific">Treponema pedis</name>
    <dbReference type="NCBI Taxonomy" id="409322"/>
    <lineage>
        <taxon>Bacteria</taxon>
        <taxon>Pseudomonadati</taxon>
        <taxon>Spirochaetota</taxon>
        <taxon>Spirochaetia</taxon>
        <taxon>Spirochaetales</taxon>
        <taxon>Treponemataceae</taxon>
        <taxon>Treponema</taxon>
    </lineage>
</organism>
<evidence type="ECO:0000256" key="11">
    <source>
        <dbReference type="ARBA" id="ARBA00022842"/>
    </source>
</evidence>
<proteinExistence type="inferred from homology"/>
<evidence type="ECO:0000256" key="5">
    <source>
        <dbReference type="ARBA" id="ARBA00020138"/>
    </source>
</evidence>
<dbReference type="Gene3D" id="3.50.30.10">
    <property type="entry name" value="Phosphohistidine domain"/>
    <property type="match status" value="1"/>
</dbReference>
<evidence type="ECO:0000256" key="4">
    <source>
        <dbReference type="ARBA" id="ARBA00011994"/>
    </source>
</evidence>
<evidence type="ECO:0000259" key="17">
    <source>
        <dbReference type="Pfam" id="PF00391"/>
    </source>
</evidence>
<feature type="binding site" evidence="15">
    <location>
        <position position="749"/>
    </location>
    <ligand>
        <name>Mg(2+)</name>
        <dbReference type="ChEBI" id="CHEBI:18420"/>
    </ligand>
</feature>
<evidence type="ECO:0000313" key="19">
    <source>
        <dbReference type="EMBL" id="QOW60550.1"/>
    </source>
</evidence>
<feature type="domain" description="PEP-utilising enzyme mobile" evidence="17">
    <location>
        <begin position="410"/>
        <end position="473"/>
    </location>
</feature>
<feature type="domain" description="PEP-utilising enzyme C-terminal" evidence="18">
    <location>
        <begin position="523"/>
        <end position="873"/>
    </location>
</feature>
<name>A0A7S6WNR8_9SPIR</name>
<comment type="function">
    <text evidence="2">Catalyzes the reversible phosphorylation of pyruvate and phosphate.</text>
</comment>
<dbReference type="InterPro" id="IPR036637">
    <property type="entry name" value="Phosphohistidine_dom_sf"/>
</dbReference>
<sequence>MKFSKNIHFFNSKETVGANVERNLLGIRGRQANEFAVLKLPILPGVIIESSVMQELSEEPIYSELAPYLKKFGTEVQKNYGDANNPLLLKLVVSPNMVIANYPTLHNFGLTKDTVIGFQENVGETFAANETLFLLNGILTVAYKIAEFEKKEKEAAVFDKAVKEIKQILKSGKITSSPCKIMDEYAKYLPKNFFEDAEVQLEEAVRMISRLLKLEEDNDNDVALLIQPMVYGNYGKDSYSGSFFSRNIVTGEKKLQGQFFAEKFDEINAEGKDINSIKPEYLKSLQQIAWLLEDHSKEIRNIRFTIEAGKLWLIEQKSVEAKSTISLVQLLLDLYNRKIVDAEYVVRTVKPGQLNEILHPVIDIMSTKGLKSSKGGIAGAPGAAVGRVYFTADSLIEAQRVAKLEGRDTRCILCMPATYAGDVKGIEVSTGVISNEGGYSAHASVVARQYGKISLVRPDMKILQKKAIIDGVTINEGDYITLNVPYYGDSTVFFGEAKLIEPDPTTSGLLDFISLAKGFVSDFYVRANADSPRDASLAVAFGAEGIGLCRTEHMFFNEKRINMFRSMILAESPDERQKVLNKLEKFQAEDFYGIFKAMAGKEVTIRLLDAPLHEFLPHNEMELDGFIKYLASEKKKVNKKDLQSAIDMLSEINPMLGHRGCRIAITYPEIYAMQVRAIFEAAYKLKKEKVDVRPEIMIPLIMNFRELKQIIYGKKIEGHSYVGISAIAEEVRKKMGGSELEYKVGTMVELPAAALSADEIAKYAQFFSFGTNDLTQTTLGLSRDDFNSFMPDYTMYDLIDGNPFAVLDSRVRDLIEIAIQRGKLTRPDLHLGLCGEHGARPENVRFCMEAGLNYVSCSSYSVPIALLSIAQVELENAEKEGRKLEHKRILSRSFGAKAKKQQAPKNAVRTESGVKKAAPKKTSGGKPAAKQSAVKKGSPKKETVKKPALKKSASKKPAEAKVKKAAPAKGKGAKKK</sequence>
<dbReference type="InterPro" id="IPR000121">
    <property type="entry name" value="PEP_util_C"/>
</dbReference>
<dbReference type="GO" id="GO:0050242">
    <property type="term" value="F:pyruvate, phosphate dikinase activity"/>
    <property type="evidence" value="ECO:0007669"/>
    <property type="project" value="UniProtKB-EC"/>
</dbReference>
<dbReference type="SUPFAM" id="SSF56059">
    <property type="entry name" value="Glutathione synthetase ATP-binding domain-like"/>
    <property type="match status" value="1"/>
</dbReference>
<evidence type="ECO:0000256" key="2">
    <source>
        <dbReference type="ARBA" id="ARBA00003144"/>
    </source>
</evidence>
<feature type="region of interest" description="Disordered" evidence="16">
    <location>
        <begin position="893"/>
        <end position="976"/>
    </location>
</feature>
<feature type="compositionally biased region" description="Basic residues" evidence="16">
    <location>
        <begin position="963"/>
        <end position="976"/>
    </location>
</feature>
<dbReference type="Gene3D" id="1.20.80.30">
    <property type="match status" value="1"/>
</dbReference>
<feature type="active site" description="Proton donor" evidence="13">
    <location>
        <position position="834"/>
    </location>
</feature>
<dbReference type="InterPro" id="IPR023151">
    <property type="entry name" value="PEP_util_CS"/>
</dbReference>
<dbReference type="InterPro" id="IPR010121">
    <property type="entry name" value="Pyruvate_phosphate_dikinase"/>
</dbReference>
<dbReference type="PROSITE" id="PS00742">
    <property type="entry name" value="PEP_ENZYMES_2"/>
    <property type="match status" value="1"/>
</dbReference>
<evidence type="ECO:0000256" key="12">
    <source>
        <dbReference type="ARBA" id="ARBA00032883"/>
    </source>
</evidence>
<dbReference type="InterPro" id="IPR013815">
    <property type="entry name" value="ATP_grasp_subdomain_1"/>
</dbReference>
<feature type="binding site" evidence="14">
    <location>
        <position position="773"/>
    </location>
    <ligand>
        <name>substrate</name>
    </ligand>
</feature>
<dbReference type="PANTHER" id="PTHR22931">
    <property type="entry name" value="PHOSPHOENOLPYRUVATE DIKINASE-RELATED"/>
    <property type="match status" value="1"/>
</dbReference>
<evidence type="ECO:0000313" key="20">
    <source>
        <dbReference type="Proteomes" id="UP000593915"/>
    </source>
</evidence>
<keyword evidence="10" id="KW-0067">ATP-binding</keyword>
<dbReference type="Pfam" id="PF02896">
    <property type="entry name" value="PEP-utilizers_C"/>
    <property type="match status" value="1"/>
</dbReference>
<evidence type="ECO:0000256" key="8">
    <source>
        <dbReference type="ARBA" id="ARBA00022741"/>
    </source>
</evidence>
<dbReference type="Proteomes" id="UP000593915">
    <property type="component" value="Chromosome"/>
</dbReference>
<keyword evidence="7 15" id="KW-0479">Metal-binding</keyword>
<dbReference type="InterPro" id="IPR015813">
    <property type="entry name" value="Pyrv/PenolPyrv_kinase-like_dom"/>
</dbReference>
<evidence type="ECO:0000256" key="10">
    <source>
        <dbReference type="ARBA" id="ARBA00022840"/>
    </source>
</evidence>
<feature type="binding site" evidence="15">
    <location>
        <position position="773"/>
    </location>
    <ligand>
        <name>Mg(2+)</name>
        <dbReference type="ChEBI" id="CHEBI:18420"/>
    </ligand>
</feature>
<feature type="active site" description="Tele-phosphohistidine intermediate" evidence="13">
    <location>
        <position position="442"/>
    </location>
</feature>
<feature type="binding site" evidence="14">
    <location>
        <position position="770"/>
    </location>
    <ligand>
        <name>substrate</name>
    </ligand>
</feature>
<evidence type="ECO:0000256" key="9">
    <source>
        <dbReference type="ARBA" id="ARBA00022777"/>
    </source>
</evidence>
<dbReference type="EC" id="2.7.9.1" evidence="4"/>
<dbReference type="PROSITE" id="PS00370">
    <property type="entry name" value="PEP_ENZYMES_PHOS_SITE"/>
    <property type="match status" value="1"/>
</dbReference>
<evidence type="ECO:0000256" key="16">
    <source>
        <dbReference type="SAM" id="MobiDB-lite"/>
    </source>
</evidence>
<dbReference type="PIRSF" id="PIRSF000853">
    <property type="entry name" value="PPDK"/>
    <property type="match status" value="1"/>
</dbReference>
<dbReference type="SUPFAM" id="SSF52009">
    <property type="entry name" value="Phosphohistidine domain"/>
    <property type="match status" value="1"/>
</dbReference>
<evidence type="ECO:0000259" key="18">
    <source>
        <dbReference type="Pfam" id="PF02896"/>
    </source>
</evidence>
<dbReference type="GO" id="GO:0005524">
    <property type="term" value="F:ATP binding"/>
    <property type="evidence" value="ECO:0007669"/>
    <property type="project" value="UniProtKB-KW"/>
</dbReference>
<keyword evidence="8" id="KW-0547">Nucleotide-binding</keyword>
<dbReference type="Gene3D" id="3.20.20.60">
    <property type="entry name" value="Phosphoenolpyruvate-binding domains"/>
    <property type="match status" value="1"/>
</dbReference>
<dbReference type="Gene3D" id="3.30.470.20">
    <property type="entry name" value="ATP-grasp fold, B domain"/>
    <property type="match status" value="1"/>
</dbReference>
<evidence type="ECO:0000256" key="6">
    <source>
        <dbReference type="ARBA" id="ARBA00022679"/>
    </source>
</evidence>
<dbReference type="Gene3D" id="3.30.1490.20">
    <property type="entry name" value="ATP-grasp fold, A domain"/>
    <property type="match status" value="1"/>
</dbReference>
<evidence type="ECO:0000256" key="3">
    <source>
        <dbReference type="ARBA" id="ARBA00007837"/>
    </source>
</evidence>
<feature type="binding site" evidence="14">
    <location>
        <position position="749"/>
    </location>
    <ligand>
        <name>substrate</name>
    </ligand>
</feature>
<dbReference type="PANTHER" id="PTHR22931:SF9">
    <property type="entry name" value="PYRUVATE, PHOSPHATE DIKINASE 1, CHLOROPLASTIC"/>
    <property type="match status" value="1"/>
</dbReference>
<dbReference type="SUPFAM" id="SSF51621">
    <property type="entry name" value="Phosphoenolpyruvate/pyruvate domain"/>
    <property type="match status" value="1"/>
</dbReference>
<dbReference type="Gene3D" id="1.10.189.10">
    <property type="entry name" value="Pyruvate Phosphate Dikinase, domain 2"/>
    <property type="match status" value="1"/>
</dbReference>
<protein>
    <recommendedName>
        <fullName evidence="5">Pyruvate, phosphate dikinase</fullName>
        <ecNumber evidence="4">2.7.9.1</ecNumber>
    </recommendedName>
    <alternativeName>
        <fullName evidence="12">Pyruvate, orthophosphate dikinase</fullName>
    </alternativeName>
</protein>
<feature type="binding site" evidence="14">
    <location>
        <position position="771"/>
    </location>
    <ligand>
        <name>substrate</name>
    </ligand>
</feature>
<comment type="similarity">
    <text evidence="3">Belongs to the PEP-utilizing enzyme family.</text>
</comment>
<keyword evidence="6 19" id="KW-0808">Transferase</keyword>
<dbReference type="Pfam" id="PF00391">
    <property type="entry name" value="PEP-utilizers"/>
    <property type="match status" value="1"/>
</dbReference>
<dbReference type="AlphaFoldDB" id="A0A7S6WNR8"/>
<dbReference type="RefSeq" id="WP_024468964.1">
    <property type="nucleotide sequence ID" value="NZ_CP045670.1"/>
</dbReference>
<evidence type="ECO:0000256" key="7">
    <source>
        <dbReference type="ARBA" id="ARBA00022723"/>
    </source>
</evidence>
<evidence type="ECO:0000256" key="14">
    <source>
        <dbReference type="PIRSR" id="PIRSR000853-2"/>
    </source>
</evidence>
<evidence type="ECO:0000256" key="15">
    <source>
        <dbReference type="PIRSR" id="PIRSR000853-3"/>
    </source>
</evidence>
<dbReference type="GO" id="GO:0016301">
    <property type="term" value="F:kinase activity"/>
    <property type="evidence" value="ECO:0007669"/>
    <property type="project" value="UniProtKB-KW"/>
</dbReference>
<evidence type="ECO:0000256" key="13">
    <source>
        <dbReference type="PIRSR" id="PIRSR000853-1"/>
    </source>
</evidence>
<dbReference type="GO" id="GO:0046872">
    <property type="term" value="F:metal ion binding"/>
    <property type="evidence" value="ECO:0007669"/>
    <property type="project" value="UniProtKB-KW"/>
</dbReference>
<reference evidence="19 20" key="1">
    <citation type="submission" date="2020-09" db="EMBL/GenBank/DDBJ databases">
        <title>Characterization of Treponema spp. from bovine digital dermatitis in Korea.</title>
        <authorList>
            <person name="Espiritu H.M."/>
            <person name="Cho Y.I."/>
            <person name="Mamuad L."/>
        </authorList>
    </citation>
    <scope>NUCLEOTIDE SEQUENCE [LARGE SCALE GENOMIC DNA]</scope>
    <source>
        <strain evidence="19 20">KS1</strain>
    </source>
</reference>
<feature type="binding site" evidence="14">
    <location>
        <position position="772"/>
    </location>
    <ligand>
        <name>substrate</name>
    </ligand>
</feature>
<dbReference type="InterPro" id="IPR040442">
    <property type="entry name" value="Pyrv_kinase-like_dom_sf"/>
</dbReference>
<feature type="binding site" evidence="14">
    <location>
        <position position="606"/>
    </location>
    <ligand>
        <name>substrate</name>
    </ligand>
</feature>
<dbReference type="EMBL" id="CP061839">
    <property type="protein sequence ID" value="QOW60550.1"/>
    <property type="molecule type" value="Genomic_DNA"/>
</dbReference>
<dbReference type="InterPro" id="IPR008279">
    <property type="entry name" value="PEP-util_enz_mobile_dom"/>
</dbReference>